<dbReference type="PANTHER" id="PTHR34639">
    <property type="entry name" value="PROTEIN FLATTOP"/>
    <property type="match status" value="1"/>
</dbReference>
<proteinExistence type="inferred from homology"/>
<evidence type="ECO:0000313" key="4">
    <source>
        <dbReference type="Proteomes" id="UP001152799"/>
    </source>
</evidence>
<organism evidence="3 4">
    <name type="scientific">Ceutorhynchus assimilis</name>
    <name type="common">cabbage seed weevil</name>
    <dbReference type="NCBI Taxonomy" id="467358"/>
    <lineage>
        <taxon>Eukaryota</taxon>
        <taxon>Metazoa</taxon>
        <taxon>Ecdysozoa</taxon>
        <taxon>Arthropoda</taxon>
        <taxon>Hexapoda</taxon>
        <taxon>Insecta</taxon>
        <taxon>Pterygota</taxon>
        <taxon>Neoptera</taxon>
        <taxon>Endopterygota</taxon>
        <taxon>Coleoptera</taxon>
        <taxon>Polyphaga</taxon>
        <taxon>Cucujiformia</taxon>
        <taxon>Curculionidae</taxon>
        <taxon>Ceutorhynchinae</taxon>
        <taxon>Ceutorhynchus</taxon>
    </lineage>
</organism>
<dbReference type="OrthoDB" id="521617at2759"/>
<comment type="similarity">
    <text evidence="1">Belongs to the Flattop family.</text>
</comment>
<accession>A0A9N9MLD4</accession>
<dbReference type="CDD" id="cd23705">
    <property type="entry name" value="Flattop"/>
    <property type="match status" value="1"/>
</dbReference>
<dbReference type="GO" id="GO:0036064">
    <property type="term" value="C:ciliary basal body"/>
    <property type="evidence" value="ECO:0007669"/>
    <property type="project" value="TreeGrafter"/>
</dbReference>
<dbReference type="EMBL" id="OU892278">
    <property type="protein sequence ID" value="CAG9765423.1"/>
    <property type="molecule type" value="Genomic_DNA"/>
</dbReference>
<keyword evidence="4" id="KW-1185">Reference proteome</keyword>
<name>A0A9N9MLD4_9CUCU</name>
<sequence>MSRHYSANQYEVPFKPSYLRNWEVPKYHCGKPRSRKCITTIISNPKGHLLPRIPRSSTCKPFGDYVGTWHLPNKITRELANKLNGSAEWPILKQKCRQDISEICKKQDHATTTAQQKLEEQTKKSEKQIKEDELVLCPIHGWAKRASETE</sequence>
<protein>
    <recommendedName>
        <fullName evidence="2">Cilia- and flagella-associated protein 126</fullName>
    </recommendedName>
</protein>
<evidence type="ECO:0000256" key="2">
    <source>
        <dbReference type="ARBA" id="ARBA00033306"/>
    </source>
</evidence>
<dbReference type="PANTHER" id="PTHR34639:SF1">
    <property type="entry name" value="PROTEIN FLATTOP"/>
    <property type="match status" value="1"/>
</dbReference>
<dbReference type="InterPro" id="IPR038797">
    <property type="entry name" value="Fltp"/>
</dbReference>
<dbReference type="AlphaFoldDB" id="A0A9N9MLD4"/>
<dbReference type="Proteomes" id="UP001152799">
    <property type="component" value="Chromosome 2"/>
</dbReference>
<reference evidence="3" key="1">
    <citation type="submission" date="2022-01" db="EMBL/GenBank/DDBJ databases">
        <authorList>
            <person name="King R."/>
        </authorList>
    </citation>
    <scope>NUCLEOTIDE SEQUENCE</scope>
</reference>
<dbReference type="Pfam" id="PF22611">
    <property type="entry name" value="CFAP126"/>
    <property type="match status" value="1"/>
</dbReference>
<gene>
    <name evidence="3" type="ORF">CEUTPL_LOCUS6030</name>
</gene>
<evidence type="ECO:0000313" key="3">
    <source>
        <dbReference type="EMBL" id="CAG9765423.1"/>
    </source>
</evidence>
<dbReference type="GO" id="GO:0044782">
    <property type="term" value="P:cilium organization"/>
    <property type="evidence" value="ECO:0007669"/>
    <property type="project" value="TreeGrafter"/>
</dbReference>
<evidence type="ECO:0000256" key="1">
    <source>
        <dbReference type="ARBA" id="ARBA00009887"/>
    </source>
</evidence>